<feature type="compositionally biased region" description="Low complexity" evidence="1">
    <location>
        <begin position="420"/>
        <end position="445"/>
    </location>
</feature>
<feature type="compositionally biased region" description="Low complexity" evidence="1">
    <location>
        <begin position="272"/>
        <end position="286"/>
    </location>
</feature>
<dbReference type="EMBL" id="JAAAID010000907">
    <property type="protein sequence ID" value="KAG0012982.1"/>
    <property type="molecule type" value="Genomic_DNA"/>
</dbReference>
<gene>
    <name evidence="2" type="ORF">BGZ80_011379</name>
</gene>
<feature type="compositionally biased region" description="Basic and acidic residues" evidence="1">
    <location>
        <begin position="44"/>
        <end position="62"/>
    </location>
</feature>
<feature type="region of interest" description="Disordered" evidence="1">
    <location>
        <begin position="31"/>
        <end position="70"/>
    </location>
</feature>
<proteinExistence type="predicted"/>
<dbReference type="AlphaFoldDB" id="A0A9P6SZ26"/>
<feature type="region of interest" description="Disordered" evidence="1">
    <location>
        <begin position="418"/>
        <end position="467"/>
    </location>
</feature>
<evidence type="ECO:0000313" key="3">
    <source>
        <dbReference type="Proteomes" id="UP000703661"/>
    </source>
</evidence>
<dbReference type="OrthoDB" id="2444224at2759"/>
<feature type="compositionally biased region" description="Pro residues" evidence="1">
    <location>
        <begin position="446"/>
        <end position="456"/>
    </location>
</feature>
<evidence type="ECO:0000313" key="2">
    <source>
        <dbReference type="EMBL" id="KAG0012982.1"/>
    </source>
</evidence>
<organism evidence="2 3">
    <name type="scientific">Entomortierella chlamydospora</name>
    <dbReference type="NCBI Taxonomy" id="101097"/>
    <lineage>
        <taxon>Eukaryota</taxon>
        <taxon>Fungi</taxon>
        <taxon>Fungi incertae sedis</taxon>
        <taxon>Mucoromycota</taxon>
        <taxon>Mortierellomycotina</taxon>
        <taxon>Mortierellomycetes</taxon>
        <taxon>Mortierellales</taxon>
        <taxon>Mortierellaceae</taxon>
        <taxon>Entomortierella</taxon>
    </lineage>
</organism>
<sequence length="467" mass="50844">MPSTRFEARNQARAIPLVTVSLASGHLRQTRLANDIDGSATRSRTQDHSHGDQDDNRQDHPPPYDSVNQSTVNGNAEVATQSPSNKDLTEAVLHLSRTLVSTSSSIPKHPSHSWLFMMIYSWTRTQQTTAHLYHFFSKPVAVLKGIKGQNDQTQLQQYKRQRKSIQQMTEEQDMMEDDPDMLNATEMIPVNMMNTRSVASMEESLPDDPQEQDVYGYSSDDDPTIPRKPKRRIYTNPFGSGVTSEDELEDDEGWYGHTKSNSVLLTSTKLSHSLSKSSSEPPTSSLGPAMDPRQFESEGARTDTLQTSFPTPSLFNTPRSVTKASRTMYSADPGTSSSLTTSAASETSRDAIEQQQQQPLGLHTDPNVAREELWSESSNNLTPQPQSILIIPDNALSTSTTTLNLSSTAISTANSVYVTPSSSPAVSSSSLSSSSSSSSSSFLSPSPSPSRSPPSPSSIQSFDGAGS</sequence>
<keyword evidence="3" id="KW-1185">Reference proteome</keyword>
<protein>
    <submittedName>
        <fullName evidence="2">Uncharacterized protein</fullName>
    </submittedName>
</protein>
<feature type="region of interest" description="Disordered" evidence="1">
    <location>
        <begin position="272"/>
        <end position="364"/>
    </location>
</feature>
<feature type="compositionally biased region" description="Low complexity" evidence="1">
    <location>
        <begin position="335"/>
        <end position="346"/>
    </location>
</feature>
<name>A0A9P6SZ26_9FUNG</name>
<feature type="region of interest" description="Disordered" evidence="1">
    <location>
        <begin position="199"/>
        <end position="249"/>
    </location>
</feature>
<accession>A0A9P6SZ26</accession>
<reference evidence="2" key="1">
    <citation type="journal article" date="2020" name="Fungal Divers.">
        <title>Resolving the Mortierellaceae phylogeny through synthesis of multi-gene phylogenetics and phylogenomics.</title>
        <authorList>
            <person name="Vandepol N."/>
            <person name="Liber J."/>
            <person name="Desiro A."/>
            <person name="Na H."/>
            <person name="Kennedy M."/>
            <person name="Barry K."/>
            <person name="Grigoriev I.V."/>
            <person name="Miller A.N."/>
            <person name="O'Donnell K."/>
            <person name="Stajich J.E."/>
            <person name="Bonito G."/>
        </authorList>
    </citation>
    <scope>NUCLEOTIDE SEQUENCE</scope>
    <source>
        <strain evidence="2">NRRL 2769</strain>
    </source>
</reference>
<dbReference type="Proteomes" id="UP000703661">
    <property type="component" value="Unassembled WGS sequence"/>
</dbReference>
<evidence type="ECO:0000256" key="1">
    <source>
        <dbReference type="SAM" id="MobiDB-lite"/>
    </source>
</evidence>
<feature type="compositionally biased region" description="Polar residues" evidence="1">
    <location>
        <begin position="303"/>
        <end position="328"/>
    </location>
</feature>
<comment type="caution">
    <text evidence="2">The sequence shown here is derived from an EMBL/GenBank/DDBJ whole genome shotgun (WGS) entry which is preliminary data.</text>
</comment>